<name>A0ABV8EXD2_9ACTN</name>
<dbReference type="InterPro" id="IPR011701">
    <property type="entry name" value="MFS"/>
</dbReference>
<dbReference type="EMBL" id="JBHSBC010000004">
    <property type="protein sequence ID" value="MFC3979733.1"/>
    <property type="molecule type" value="Genomic_DNA"/>
</dbReference>
<evidence type="ECO:0000256" key="7">
    <source>
        <dbReference type="SAM" id="Phobius"/>
    </source>
</evidence>
<feature type="transmembrane region" description="Helical" evidence="7">
    <location>
        <begin position="448"/>
        <end position="471"/>
    </location>
</feature>
<dbReference type="InterPro" id="IPR036259">
    <property type="entry name" value="MFS_trans_sf"/>
</dbReference>
<keyword evidence="4 7" id="KW-1133">Transmembrane helix</keyword>
<sequence>MKDPATEGPATKDPAAEGRAVEDPAVEDPAAGGSAGKNSAAEDPAAKGPAGKGPAVGSPAAESPAGKGPLRDANFLRFWTAVTVSGIGSQVTLMALPLTALMVLHADPVQLGLLTGLQYVPAVVVLPFAGVVADHWPAKLVNAGCDLARGLILLTVPIVTATGVLSLGWLYGLGLAMGVFKALGDVAHHSMLPRLVGEEQLVPGNAAVSTSYSVIDVAGPGLAGLIVQLLGAPYALLVDAVSYLLSASLLSTLKLRFSGRKGPQRLRWGTAITEGFRYFVKDRRVLAFGVASGLGNMCIQAFDVTILIYVVQHLALTPALLGVVVAAGAVGGIAGSAFAAYVHNRFPAGPTIFAAQVMSGIGVMAAASATLLDATAPRVAVLVACMFVSTFALAVYNVHAISARQAIVRPELMGRVTASYRLISHGAIPLGALAGGVAAQSLGSATTVLLTGTIQALLPVAFLLTSFGIIYRDPGLTGARERQA</sequence>
<dbReference type="Proteomes" id="UP001595698">
    <property type="component" value="Unassembled WGS sequence"/>
</dbReference>
<feature type="transmembrane region" description="Helical" evidence="7">
    <location>
        <begin position="378"/>
        <end position="401"/>
    </location>
</feature>
<comment type="subcellular location">
    <subcellularLocation>
        <location evidence="1">Cell membrane</location>
        <topology evidence="1">Multi-pass membrane protein</topology>
    </subcellularLocation>
</comment>
<keyword evidence="3 7" id="KW-0812">Transmembrane</keyword>
<dbReference type="RefSeq" id="WP_386188578.1">
    <property type="nucleotide sequence ID" value="NZ_JBHSBC010000004.1"/>
</dbReference>
<dbReference type="Gene3D" id="1.20.1250.20">
    <property type="entry name" value="MFS general substrate transporter like domains"/>
    <property type="match status" value="1"/>
</dbReference>
<evidence type="ECO:0000313" key="9">
    <source>
        <dbReference type="Proteomes" id="UP001595698"/>
    </source>
</evidence>
<evidence type="ECO:0000256" key="2">
    <source>
        <dbReference type="ARBA" id="ARBA00022475"/>
    </source>
</evidence>
<gene>
    <name evidence="8" type="ORF">ACFOYY_06365</name>
</gene>
<dbReference type="SUPFAM" id="SSF103473">
    <property type="entry name" value="MFS general substrate transporter"/>
    <property type="match status" value="1"/>
</dbReference>
<dbReference type="CDD" id="cd06173">
    <property type="entry name" value="MFS_MefA_like"/>
    <property type="match status" value="1"/>
</dbReference>
<keyword evidence="2" id="KW-1003">Cell membrane</keyword>
<protein>
    <submittedName>
        <fullName evidence="8">MFS transporter</fullName>
    </submittedName>
</protein>
<proteinExistence type="predicted"/>
<organism evidence="8 9">
    <name type="scientific">Streptosporangium jomthongense</name>
    <dbReference type="NCBI Taxonomy" id="1193683"/>
    <lineage>
        <taxon>Bacteria</taxon>
        <taxon>Bacillati</taxon>
        <taxon>Actinomycetota</taxon>
        <taxon>Actinomycetes</taxon>
        <taxon>Streptosporangiales</taxon>
        <taxon>Streptosporangiaceae</taxon>
        <taxon>Streptosporangium</taxon>
    </lineage>
</organism>
<feature type="transmembrane region" description="Helical" evidence="7">
    <location>
        <begin position="422"/>
        <end position="442"/>
    </location>
</feature>
<feature type="transmembrane region" description="Helical" evidence="7">
    <location>
        <begin position="150"/>
        <end position="171"/>
    </location>
</feature>
<feature type="transmembrane region" description="Helical" evidence="7">
    <location>
        <begin position="116"/>
        <end position="138"/>
    </location>
</feature>
<feature type="transmembrane region" description="Helical" evidence="7">
    <location>
        <begin position="234"/>
        <end position="257"/>
    </location>
</feature>
<feature type="region of interest" description="Disordered" evidence="6">
    <location>
        <begin position="1"/>
        <end position="67"/>
    </location>
</feature>
<dbReference type="Pfam" id="PF07690">
    <property type="entry name" value="MFS_1"/>
    <property type="match status" value="1"/>
</dbReference>
<dbReference type="PANTHER" id="PTHR23513">
    <property type="entry name" value="INTEGRAL MEMBRANE EFFLUX PROTEIN-RELATED"/>
    <property type="match status" value="1"/>
</dbReference>
<accession>A0ABV8EXD2</accession>
<keyword evidence="9" id="KW-1185">Reference proteome</keyword>
<keyword evidence="5 7" id="KW-0472">Membrane</keyword>
<feature type="compositionally biased region" description="Low complexity" evidence="6">
    <location>
        <begin position="30"/>
        <end position="61"/>
    </location>
</feature>
<comment type="caution">
    <text evidence="8">The sequence shown here is derived from an EMBL/GenBank/DDBJ whole genome shotgun (WGS) entry which is preliminary data.</text>
</comment>
<evidence type="ECO:0000256" key="4">
    <source>
        <dbReference type="ARBA" id="ARBA00022989"/>
    </source>
</evidence>
<dbReference type="PANTHER" id="PTHR23513:SF6">
    <property type="entry name" value="MAJOR FACILITATOR SUPERFAMILY ASSOCIATED DOMAIN-CONTAINING PROTEIN"/>
    <property type="match status" value="1"/>
</dbReference>
<evidence type="ECO:0000313" key="8">
    <source>
        <dbReference type="EMBL" id="MFC3979733.1"/>
    </source>
</evidence>
<evidence type="ECO:0000256" key="6">
    <source>
        <dbReference type="SAM" id="MobiDB-lite"/>
    </source>
</evidence>
<evidence type="ECO:0000256" key="5">
    <source>
        <dbReference type="ARBA" id="ARBA00023136"/>
    </source>
</evidence>
<feature type="transmembrane region" description="Helical" evidence="7">
    <location>
        <begin position="353"/>
        <end position="372"/>
    </location>
</feature>
<feature type="transmembrane region" description="Helical" evidence="7">
    <location>
        <begin position="285"/>
        <end position="310"/>
    </location>
</feature>
<feature type="transmembrane region" description="Helical" evidence="7">
    <location>
        <begin position="316"/>
        <end position="341"/>
    </location>
</feature>
<feature type="transmembrane region" description="Helical" evidence="7">
    <location>
        <begin position="78"/>
        <end position="104"/>
    </location>
</feature>
<evidence type="ECO:0000256" key="1">
    <source>
        <dbReference type="ARBA" id="ARBA00004651"/>
    </source>
</evidence>
<evidence type="ECO:0000256" key="3">
    <source>
        <dbReference type="ARBA" id="ARBA00022692"/>
    </source>
</evidence>
<reference evidence="9" key="1">
    <citation type="journal article" date="2019" name="Int. J. Syst. Evol. Microbiol.">
        <title>The Global Catalogue of Microorganisms (GCM) 10K type strain sequencing project: providing services to taxonomists for standard genome sequencing and annotation.</title>
        <authorList>
            <consortium name="The Broad Institute Genomics Platform"/>
            <consortium name="The Broad Institute Genome Sequencing Center for Infectious Disease"/>
            <person name="Wu L."/>
            <person name="Ma J."/>
        </authorList>
    </citation>
    <scope>NUCLEOTIDE SEQUENCE [LARGE SCALE GENOMIC DNA]</scope>
    <source>
        <strain evidence="9">TBRC 7912</strain>
    </source>
</reference>